<evidence type="ECO:0000256" key="10">
    <source>
        <dbReference type="ARBA" id="ARBA00022927"/>
    </source>
</evidence>
<keyword evidence="15" id="KW-0539">Nucleus</keyword>
<reference evidence="24" key="1">
    <citation type="submission" date="2025-08" db="UniProtKB">
        <authorList>
            <consortium name="RefSeq"/>
        </authorList>
    </citation>
    <scope>IDENTIFICATION</scope>
    <source>
        <tissue evidence="24">Whole organism</tissue>
    </source>
</reference>
<evidence type="ECO:0000256" key="3">
    <source>
        <dbReference type="ARBA" id="ARBA00004567"/>
    </source>
</evidence>
<keyword evidence="9" id="KW-0862">Zinc</keyword>
<feature type="region of interest" description="Disordered" evidence="21">
    <location>
        <begin position="34"/>
        <end position="79"/>
    </location>
</feature>
<feature type="compositionally biased region" description="Low complexity" evidence="21">
    <location>
        <begin position="1104"/>
        <end position="1117"/>
    </location>
</feature>
<feature type="region of interest" description="Disordered" evidence="21">
    <location>
        <begin position="869"/>
        <end position="942"/>
    </location>
</feature>
<feature type="compositionally biased region" description="Polar residues" evidence="21">
    <location>
        <begin position="172"/>
        <end position="183"/>
    </location>
</feature>
<dbReference type="PANTHER" id="PTHR23193">
    <property type="entry name" value="NUCLEAR PORE COMPLEX PROTEIN NUP"/>
    <property type="match status" value="1"/>
</dbReference>
<feature type="domain" description="RanBP2-type" evidence="22">
    <location>
        <begin position="704"/>
        <end position="733"/>
    </location>
</feature>
<dbReference type="GO" id="GO:0017056">
    <property type="term" value="F:structural constituent of nuclear pore"/>
    <property type="evidence" value="ECO:0007669"/>
    <property type="project" value="TreeGrafter"/>
</dbReference>
<feature type="compositionally biased region" description="Low complexity" evidence="21">
    <location>
        <begin position="1481"/>
        <end position="1495"/>
    </location>
</feature>
<evidence type="ECO:0000256" key="11">
    <source>
        <dbReference type="ARBA" id="ARBA00023010"/>
    </source>
</evidence>
<feature type="compositionally biased region" description="Low complexity" evidence="21">
    <location>
        <begin position="921"/>
        <end position="942"/>
    </location>
</feature>
<feature type="compositionally biased region" description="Polar residues" evidence="21">
    <location>
        <begin position="34"/>
        <end position="50"/>
    </location>
</feature>
<feature type="compositionally biased region" description="Low complexity" evidence="21">
    <location>
        <begin position="152"/>
        <end position="161"/>
    </location>
</feature>
<dbReference type="CTD" id="9972"/>
<protein>
    <recommendedName>
        <fullName evidence="17">Nuclear pore complex protein Nup153</fullName>
    </recommendedName>
    <alternativeName>
        <fullName evidence="19">153 kDa nucleoporin</fullName>
    </alternativeName>
    <alternativeName>
        <fullName evidence="18">Nucleoporin Nup153</fullName>
    </alternativeName>
</protein>
<feature type="region of interest" description="Disordered" evidence="21">
    <location>
        <begin position="97"/>
        <end position="129"/>
    </location>
</feature>
<evidence type="ECO:0000256" key="8">
    <source>
        <dbReference type="ARBA" id="ARBA00022816"/>
    </source>
</evidence>
<evidence type="ECO:0000256" key="20">
    <source>
        <dbReference type="PROSITE-ProRule" id="PRU00322"/>
    </source>
</evidence>
<dbReference type="GO" id="GO:0006606">
    <property type="term" value="P:protein import into nucleus"/>
    <property type="evidence" value="ECO:0007669"/>
    <property type="project" value="TreeGrafter"/>
</dbReference>
<dbReference type="Pfam" id="PF00641">
    <property type="entry name" value="Zn_ribbon_RanBP"/>
    <property type="match status" value="4"/>
</dbReference>
<keyword evidence="4" id="KW-0813">Transport</keyword>
<evidence type="ECO:0000256" key="19">
    <source>
        <dbReference type="ARBA" id="ARBA00079437"/>
    </source>
</evidence>
<dbReference type="Proteomes" id="UP000504606">
    <property type="component" value="Unplaced"/>
</dbReference>
<dbReference type="GO" id="GO:0031965">
    <property type="term" value="C:nuclear membrane"/>
    <property type="evidence" value="ECO:0007669"/>
    <property type="project" value="UniProtKB-SubCell"/>
</dbReference>
<feature type="region of interest" description="Disordered" evidence="21">
    <location>
        <begin position="1371"/>
        <end position="1507"/>
    </location>
</feature>
<feature type="compositionally biased region" description="Polar residues" evidence="21">
    <location>
        <begin position="1032"/>
        <end position="1044"/>
    </location>
</feature>
<feature type="domain" description="RanBP2-type" evidence="22">
    <location>
        <begin position="640"/>
        <end position="669"/>
    </location>
</feature>
<dbReference type="GO" id="GO:0008139">
    <property type="term" value="F:nuclear localization sequence binding"/>
    <property type="evidence" value="ECO:0007669"/>
    <property type="project" value="TreeGrafter"/>
</dbReference>
<evidence type="ECO:0000256" key="14">
    <source>
        <dbReference type="ARBA" id="ARBA00023136"/>
    </source>
</evidence>
<evidence type="ECO:0000256" key="12">
    <source>
        <dbReference type="ARBA" id="ARBA00023125"/>
    </source>
</evidence>
<keyword evidence="23" id="KW-1185">Reference proteome</keyword>
<dbReference type="InterPro" id="IPR026054">
    <property type="entry name" value="Nucleoporin"/>
</dbReference>
<dbReference type="KEGG" id="foc:113211515"/>
<dbReference type="PROSITE" id="PS50199">
    <property type="entry name" value="ZF_RANBP2_2"/>
    <property type="match status" value="4"/>
</dbReference>
<feature type="region of interest" description="Disordered" evidence="21">
    <location>
        <begin position="476"/>
        <end position="515"/>
    </location>
</feature>
<dbReference type="PANTHER" id="PTHR23193:SF23">
    <property type="entry name" value="NUCLEAR PORE COMPLEX PROTEIN NUP153"/>
    <property type="match status" value="1"/>
</dbReference>
<keyword evidence="8" id="KW-0509">mRNA transport</keyword>
<evidence type="ECO:0000256" key="13">
    <source>
        <dbReference type="ARBA" id="ARBA00023132"/>
    </source>
</evidence>
<comment type="cofactor">
    <cofactor evidence="1">
        <name>Zn(2+)</name>
        <dbReference type="ChEBI" id="CHEBI:29105"/>
    </cofactor>
</comment>
<keyword evidence="13" id="KW-0906">Nuclear pore complex</keyword>
<feature type="domain" description="RanBP2-type" evidence="22">
    <location>
        <begin position="807"/>
        <end position="836"/>
    </location>
</feature>
<proteinExistence type="inferred from homology"/>
<dbReference type="Pfam" id="PF08604">
    <property type="entry name" value="Nup153"/>
    <property type="match status" value="1"/>
</dbReference>
<keyword evidence="6" id="KW-0677">Repeat</keyword>
<keyword evidence="11" id="KW-0811">Translocation</keyword>
<dbReference type="InterPro" id="IPR013913">
    <property type="entry name" value="Nup153_N"/>
</dbReference>
<keyword evidence="12" id="KW-0238">DNA-binding</keyword>
<evidence type="ECO:0000256" key="15">
    <source>
        <dbReference type="ARBA" id="ARBA00023242"/>
    </source>
</evidence>
<feature type="compositionally biased region" description="Basic and acidic residues" evidence="21">
    <location>
        <begin position="869"/>
        <end position="878"/>
    </location>
</feature>
<organism evidence="23 24">
    <name type="scientific">Frankliniella occidentalis</name>
    <name type="common">Western flower thrips</name>
    <name type="synonym">Euthrips occidentalis</name>
    <dbReference type="NCBI Taxonomy" id="133901"/>
    <lineage>
        <taxon>Eukaryota</taxon>
        <taxon>Metazoa</taxon>
        <taxon>Ecdysozoa</taxon>
        <taxon>Arthropoda</taxon>
        <taxon>Hexapoda</taxon>
        <taxon>Insecta</taxon>
        <taxon>Pterygota</taxon>
        <taxon>Neoptera</taxon>
        <taxon>Paraneoptera</taxon>
        <taxon>Thysanoptera</taxon>
        <taxon>Terebrantia</taxon>
        <taxon>Thripoidea</taxon>
        <taxon>Thripidae</taxon>
        <taxon>Frankliniella</taxon>
    </lineage>
</organism>
<feature type="region of interest" description="Disordered" evidence="21">
    <location>
        <begin position="971"/>
        <end position="1050"/>
    </location>
</feature>
<evidence type="ECO:0000256" key="18">
    <source>
        <dbReference type="ARBA" id="ARBA00078197"/>
    </source>
</evidence>
<accession>A0A6J1SXN1</accession>
<evidence type="ECO:0000256" key="16">
    <source>
        <dbReference type="ARBA" id="ARBA00060842"/>
    </source>
</evidence>
<feature type="compositionally biased region" description="Polar residues" evidence="21">
    <location>
        <begin position="1412"/>
        <end position="1457"/>
    </location>
</feature>
<dbReference type="GO" id="GO:0051028">
    <property type="term" value="P:mRNA transport"/>
    <property type="evidence" value="ECO:0007669"/>
    <property type="project" value="UniProtKB-KW"/>
</dbReference>
<dbReference type="PROSITE" id="PS01358">
    <property type="entry name" value="ZF_RANBP2_1"/>
    <property type="match status" value="4"/>
</dbReference>
<evidence type="ECO:0000259" key="22">
    <source>
        <dbReference type="PROSITE" id="PS50199"/>
    </source>
</evidence>
<evidence type="ECO:0000256" key="1">
    <source>
        <dbReference type="ARBA" id="ARBA00001947"/>
    </source>
</evidence>
<evidence type="ECO:0000256" key="7">
    <source>
        <dbReference type="ARBA" id="ARBA00022771"/>
    </source>
</evidence>
<dbReference type="InterPro" id="IPR001876">
    <property type="entry name" value="Znf_RanBP2"/>
</dbReference>
<evidence type="ECO:0000256" key="2">
    <source>
        <dbReference type="ARBA" id="ARBA00004126"/>
    </source>
</evidence>
<feature type="compositionally biased region" description="Low complexity" evidence="21">
    <location>
        <begin position="1371"/>
        <end position="1392"/>
    </location>
</feature>
<dbReference type="InterPro" id="IPR036443">
    <property type="entry name" value="Znf_RanBP2_sf"/>
</dbReference>
<evidence type="ECO:0000256" key="4">
    <source>
        <dbReference type="ARBA" id="ARBA00022448"/>
    </source>
</evidence>
<evidence type="ECO:0000256" key="17">
    <source>
        <dbReference type="ARBA" id="ARBA00068609"/>
    </source>
</evidence>
<comment type="similarity">
    <text evidence="16">Belongs to the NUP153 family.</text>
</comment>
<evidence type="ECO:0000256" key="6">
    <source>
        <dbReference type="ARBA" id="ARBA00022737"/>
    </source>
</evidence>
<feature type="compositionally biased region" description="Low complexity" evidence="21">
    <location>
        <begin position="497"/>
        <end position="515"/>
    </location>
</feature>
<evidence type="ECO:0000256" key="21">
    <source>
        <dbReference type="SAM" id="MobiDB-lite"/>
    </source>
</evidence>
<dbReference type="GO" id="GO:0005643">
    <property type="term" value="C:nuclear pore"/>
    <property type="evidence" value="ECO:0007669"/>
    <property type="project" value="UniProtKB-SubCell"/>
</dbReference>
<dbReference type="OrthoDB" id="79830at2759"/>
<evidence type="ECO:0000256" key="9">
    <source>
        <dbReference type="ARBA" id="ARBA00022833"/>
    </source>
</evidence>
<feature type="region of interest" description="Disordered" evidence="21">
    <location>
        <begin position="1104"/>
        <end position="1152"/>
    </location>
</feature>
<dbReference type="SUPFAM" id="SSF90209">
    <property type="entry name" value="Ran binding protein zinc finger-like"/>
    <property type="match status" value="4"/>
</dbReference>
<evidence type="ECO:0000256" key="5">
    <source>
        <dbReference type="ARBA" id="ARBA00022723"/>
    </source>
</evidence>
<keyword evidence="14" id="KW-0472">Membrane</keyword>
<dbReference type="Gene3D" id="4.10.1060.10">
    <property type="entry name" value="Zinc finger, RanBP2-type"/>
    <property type="match status" value="4"/>
</dbReference>
<dbReference type="GO" id="GO:0003677">
    <property type="term" value="F:DNA binding"/>
    <property type="evidence" value="ECO:0007669"/>
    <property type="project" value="UniProtKB-KW"/>
</dbReference>
<dbReference type="GO" id="GO:0008270">
    <property type="term" value="F:zinc ion binding"/>
    <property type="evidence" value="ECO:0007669"/>
    <property type="project" value="UniProtKB-KW"/>
</dbReference>
<keyword evidence="7 20" id="KW-0863">Zinc-finger</keyword>
<keyword evidence="5" id="KW-0479">Metal-binding</keyword>
<name>A0A6J1SXN1_FRAOC</name>
<comment type="subcellular location">
    <subcellularLocation>
        <location evidence="2">Nucleus membrane</location>
    </subcellularLocation>
    <subcellularLocation>
        <location evidence="3">Nucleus</location>
        <location evidence="3">Nuclear pore complex</location>
    </subcellularLocation>
</comment>
<sequence length="1507" mass="155952">MSNNKSRSSRPYDPNNSFVKKVASRVSGLIPRSTSWLSGWFSPTTGTDPGSGSRGDPVNSEEDHFEDALEKPPPSKRFKLTTNGYVDTYQRCQIVQPETNDNRLVPNNFDTSAIPGPSGLGNRPSGFVASTPAVTSVQHLEPKANGDDCSESGESTSGCSSLEPQINRGLPSVQTQSRQNDTLSPRKRLLDDKLNYSNLQNSRCLYLDRSSSSRNNQTVGRRNNPSFCVSTFGTPLFGERGSVNDLILNSPFYTGRTTYGGASSASYRRSIGSASLSSSPANSEKRHAIKVKPGNMSAAEDSGMSQTAKRILATLEQFSTPILDAKRIPVAQEPVLASLGSRKRTRAEDAGNSLLVLEQAKVPKRVSNKPMHWAKGAPITSQLTIPVAPDTLKLRRRDIIPETATSATTSCTSNAESYTLRTASDNTNSSSRNTLKMKQRLNDIKEPKEPEMAVEVNLPDVPLPISSLPTFDISVPAPKSDTIKPSAPLSSSAQPGTTKLSNSLLTPSTSSSPSLPTYKFNSEAATTDASFSFSSPIRVSSASKDQPLAPVNNFTFSNPLPASLTFSTPSANCVKARPKAATGSPKSNDTAVAMMGLKTAPELKTGSVMDILGKGINSTTTNTLPSANGEVSLMDKFKPAAGTWECDQCFIRNKSDSAKCVACTNPREAKAQSTVPNVSEKKTIPSVSANLKADHSFGAQFKMAQGMWECTECMVRNKDSDSKCVSCTSPKPGAAPVKPATAAPATTFSGWDAKFKPASNTWECGVCMVRNGPELSACLSCTTKKPGSAAASDPPLKSSWGDQFKKPEGSWTCSDCMVTNKSSVVNCVACSAKKPGSETSASAPKEAPKFSFGIPASSTPAFSFGVPKDQQEVEKDKSNVTSSTGFKFGESKPSAPAAAFTFGIPPATSPPVSEAPSTDKPLFSSSTSISSPSPAPSVKSTFEIKSPSTSASAVQSSPAQGAKPAFSFGVSATDAKSSPTPMFPFSKTMGSPTPIKPASSTAVTPVTPLEGKRKLGDDAPSSSAPPVKFGVGSNQTDAQTNPLLSSASSVSSTSGTVFSFSSTPNSTASSATPLLSATVTSTANGQNTTGAAKTTTANSIFSSLVSSPTSSTKPAPTFGLGMGATKDESVSSTWKPPATDSAKPATDSNGAATAPKPVFSFGSTVSSSGMAFGSNSSSGTATFTFGAAAEKTAAPSKPPATFGSQNNSALFGSGSAAPTNPTLTFGSNSGTGFGSLSSTASFPVANSGTPSFSSPSASGFPSQFGTAPEEKKPAFAFNAAAEPKKTGFAFNTEEKKVNFSFGASSEEAKKTSFAFTATNPASTQNSFQPQPAGVFTFGAAATSAPAPAPAAASAPAKPNFSFGSNPSSFSTFNPSASQPAATPAPTFSFGASPSPPSFAAPGNGATPAPSPFETTGQSMFNAPTTFNPQFGANNPQPSAGFNFAAQAQPSFGAQNSAPFAFNGDQRPSFKFTGSGAPMNFAATPQDPAAGAATQQRRIRKAARRTHR</sequence>
<evidence type="ECO:0000313" key="23">
    <source>
        <dbReference type="Proteomes" id="UP000504606"/>
    </source>
</evidence>
<feature type="domain" description="RanBP2-type" evidence="22">
    <location>
        <begin position="758"/>
        <end position="787"/>
    </location>
</feature>
<dbReference type="SMART" id="SM00547">
    <property type="entry name" value="ZnF_RBZ"/>
    <property type="match status" value="4"/>
</dbReference>
<feature type="region of interest" description="Disordered" evidence="21">
    <location>
        <begin position="141"/>
        <end position="188"/>
    </location>
</feature>
<dbReference type="GeneID" id="113211515"/>
<dbReference type="FunFam" id="4.10.1060.10:FF:000001">
    <property type="entry name" value="Nuclear pore complex protein Nup153"/>
    <property type="match status" value="4"/>
</dbReference>
<dbReference type="GO" id="GO:0006405">
    <property type="term" value="P:RNA export from nucleus"/>
    <property type="evidence" value="ECO:0007669"/>
    <property type="project" value="TreeGrafter"/>
</dbReference>
<feature type="compositionally biased region" description="Basic residues" evidence="21">
    <location>
        <begin position="1496"/>
        <end position="1507"/>
    </location>
</feature>
<keyword evidence="10" id="KW-0653">Protein transport</keyword>
<dbReference type="RefSeq" id="XP_026285688.1">
    <property type="nucleotide sequence ID" value="XM_026429903.2"/>
</dbReference>
<evidence type="ECO:0000313" key="24">
    <source>
        <dbReference type="RefSeq" id="XP_026285688.1"/>
    </source>
</evidence>
<gene>
    <name evidence="24" type="primary">LOC113211515</name>
</gene>